<organism evidence="2 3">
    <name type="scientific">Patella caerulea</name>
    <name type="common">Rayed Mediterranean limpet</name>
    <dbReference type="NCBI Taxonomy" id="87958"/>
    <lineage>
        <taxon>Eukaryota</taxon>
        <taxon>Metazoa</taxon>
        <taxon>Spiralia</taxon>
        <taxon>Lophotrochozoa</taxon>
        <taxon>Mollusca</taxon>
        <taxon>Gastropoda</taxon>
        <taxon>Patellogastropoda</taxon>
        <taxon>Patelloidea</taxon>
        <taxon>Patellidae</taxon>
        <taxon>Patella</taxon>
    </lineage>
</organism>
<accession>A0AAN8K017</accession>
<evidence type="ECO:0000313" key="3">
    <source>
        <dbReference type="Proteomes" id="UP001347796"/>
    </source>
</evidence>
<dbReference type="EMBL" id="JAZGQO010000006">
    <property type="protein sequence ID" value="KAK6186355.1"/>
    <property type="molecule type" value="Genomic_DNA"/>
</dbReference>
<reference evidence="2 3" key="1">
    <citation type="submission" date="2024-01" db="EMBL/GenBank/DDBJ databases">
        <title>The genome of the rayed Mediterranean limpet Patella caerulea (Linnaeus, 1758).</title>
        <authorList>
            <person name="Anh-Thu Weber A."/>
            <person name="Halstead-Nussloch G."/>
        </authorList>
    </citation>
    <scope>NUCLEOTIDE SEQUENCE [LARGE SCALE GENOMIC DNA]</scope>
    <source>
        <strain evidence="2">AATW-2023a</strain>
        <tissue evidence="2">Whole specimen</tissue>
    </source>
</reference>
<sequence>MSWKKSNVNKASLKSDTSGNELSLNNSNKPPTARKTNSKVASSTAPASFFDIIPACNQNVEDPSFKRASVPSSTFIPNHNCNTGNINEDHSVPVDRADLVLLRQQMNMLTNVVRSNSNFIKSHQLNPKPNIANNPQVEQHTYSKGSLNMDETVTRLIMYDQFRDGNDNSSEYDFDIPKIFHGDDISGNQVSDNIVNLVNDFYFEKS</sequence>
<name>A0AAN8K017_PATCE</name>
<proteinExistence type="predicted"/>
<keyword evidence="3" id="KW-1185">Reference proteome</keyword>
<protein>
    <submittedName>
        <fullName evidence="2">Uncharacterized protein</fullName>
    </submittedName>
</protein>
<evidence type="ECO:0000313" key="2">
    <source>
        <dbReference type="EMBL" id="KAK6186355.1"/>
    </source>
</evidence>
<feature type="region of interest" description="Disordered" evidence="1">
    <location>
        <begin position="1"/>
        <end position="40"/>
    </location>
</feature>
<evidence type="ECO:0000256" key="1">
    <source>
        <dbReference type="SAM" id="MobiDB-lite"/>
    </source>
</evidence>
<comment type="caution">
    <text evidence="2">The sequence shown here is derived from an EMBL/GenBank/DDBJ whole genome shotgun (WGS) entry which is preliminary data.</text>
</comment>
<dbReference type="AlphaFoldDB" id="A0AAN8K017"/>
<gene>
    <name evidence="2" type="ORF">SNE40_008406</name>
</gene>
<dbReference type="Proteomes" id="UP001347796">
    <property type="component" value="Unassembled WGS sequence"/>
</dbReference>